<sequence length="107" mass="12033">MIFLVLKSLEMEVKAKPAGGRRPKGIRGNTKLVCHVHQRGECQVNDEPGEGRTPPVRPDKLGYRCLDVRLVFLNEQVQADHVVGFRREGDALCDVNEMDAFGEKRFG</sequence>
<dbReference type="InParanoid" id="A0A2P5FKA2"/>
<reference evidence="2" key="1">
    <citation type="submission" date="2016-06" db="EMBL/GenBank/DDBJ databases">
        <title>Parallel loss of symbiosis genes in relatives of nitrogen-fixing non-legume Parasponia.</title>
        <authorList>
            <person name="Van Velzen R."/>
            <person name="Holmer R."/>
            <person name="Bu F."/>
            <person name="Rutten L."/>
            <person name="Van Zeijl A."/>
            <person name="Liu W."/>
            <person name="Santuari L."/>
            <person name="Cao Q."/>
            <person name="Sharma T."/>
            <person name="Shen D."/>
            <person name="Roswanjaya Y."/>
            <person name="Wardhani T."/>
            <person name="Kalhor M.S."/>
            <person name="Jansen J."/>
            <person name="Van den Hoogen J."/>
            <person name="Gungor B."/>
            <person name="Hartog M."/>
            <person name="Hontelez J."/>
            <person name="Verver J."/>
            <person name="Yang W.-C."/>
            <person name="Schijlen E."/>
            <person name="Repin R."/>
            <person name="Schilthuizen M."/>
            <person name="Schranz E."/>
            <person name="Heidstra R."/>
            <person name="Miyata K."/>
            <person name="Fedorova E."/>
            <person name="Kohlen W."/>
            <person name="Bisseling T."/>
            <person name="Smit S."/>
            <person name="Geurts R."/>
        </authorList>
    </citation>
    <scope>NUCLEOTIDE SEQUENCE [LARGE SCALE GENOMIC DNA]</scope>
    <source>
        <strain evidence="2">cv. RG33-2</strain>
    </source>
</reference>
<organism evidence="1 2">
    <name type="scientific">Trema orientale</name>
    <name type="common">Charcoal tree</name>
    <name type="synonym">Celtis orientalis</name>
    <dbReference type="NCBI Taxonomy" id="63057"/>
    <lineage>
        <taxon>Eukaryota</taxon>
        <taxon>Viridiplantae</taxon>
        <taxon>Streptophyta</taxon>
        <taxon>Embryophyta</taxon>
        <taxon>Tracheophyta</taxon>
        <taxon>Spermatophyta</taxon>
        <taxon>Magnoliopsida</taxon>
        <taxon>eudicotyledons</taxon>
        <taxon>Gunneridae</taxon>
        <taxon>Pentapetalae</taxon>
        <taxon>rosids</taxon>
        <taxon>fabids</taxon>
        <taxon>Rosales</taxon>
        <taxon>Cannabaceae</taxon>
        <taxon>Trema</taxon>
    </lineage>
</organism>
<protein>
    <submittedName>
        <fullName evidence="1">Uncharacterized protein</fullName>
    </submittedName>
</protein>
<keyword evidence="2" id="KW-1185">Reference proteome</keyword>
<dbReference type="EMBL" id="JXTC01000026">
    <property type="protein sequence ID" value="PON98225.1"/>
    <property type="molecule type" value="Genomic_DNA"/>
</dbReference>
<dbReference type="OrthoDB" id="10269489at2759"/>
<proteinExistence type="predicted"/>
<accession>A0A2P5FKA2</accession>
<evidence type="ECO:0000313" key="2">
    <source>
        <dbReference type="Proteomes" id="UP000237000"/>
    </source>
</evidence>
<dbReference type="Proteomes" id="UP000237000">
    <property type="component" value="Unassembled WGS sequence"/>
</dbReference>
<dbReference type="AlphaFoldDB" id="A0A2P5FKA2"/>
<name>A0A2P5FKA2_TREOI</name>
<gene>
    <name evidence="1" type="ORF">TorRG33x02_060550</name>
</gene>
<comment type="caution">
    <text evidence="1">The sequence shown here is derived from an EMBL/GenBank/DDBJ whole genome shotgun (WGS) entry which is preliminary data.</text>
</comment>
<evidence type="ECO:0000313" key="1">
    <source>
        <dbReference type="EMBL" id="PON98225.1"/>
    </source>
</evidence>